<protein>
    <submittedName>
        <fullName evidence="1">Uncharacterized protein</fullName>
    </submittedName>
</protein>
<dbReference type="EMBL" id="FZOF01000015">
    <property type="protein sequence ID" value="SNT14781.1"/>
    <property type="molecule type" value="Genomic_DNA"/>
</dbReference>
<gene>
    <name evidence="1" type="ORF">SAMN05216252_11566</name>
</gene>
<reference evidence="1 2" key="1">
    <citation type="submission" date="2017-06" db="EMBL/GenBank/DDBJ databases">
        <authorList>
            <person name="Kim H.J."/>
            <person name="Triplett B.A."/>
        </authorList>
    </citation>
    <scope>NUCLEOTIDE SEQUENCE [LARGE SCALE GENOMIC DNA]</scope>
    <source>
        <strain evidence="1 2">CGMCC 4.1858</strain>
    </source>
</reference>
<evidence type="ECO:0000313" key="2">
    <source>
        <dbReference type="Proteomes" id="UP000198280"/>
    </source>
</evidence>
<keyword evidence="2" id="KW-1185">Reference proteome</keyword>
<evidence type="ECO:0000313" key="1">
    <source>
        <dbReference type="EMBL" id="SNT14781.1"/>
    </source>
</evidence>
<accession>A0A239K9U5</accession>
<dbReference type="Proteomes" id="UP000198280">
    <property type="component" value="Unassembled WGS sequence"/>
</dbReference>
<proteinExistence type="predicted"/>
<organism evidence="1 2">
    <name type="scientific">Actinacidiphila glaucinigra</name>
    <dbReference type="NCBI Taxonomy" id="235986"/>
    <lineage>
        <taxon>Bacteria</taxon>
        <taxon>Bacillati</taxon>
        <taxon>Actinomycetota</taxon>
        <taxon>Actinomycetes</taxon>
        <taxon>Kitasatosporales</taxon>
        <taxon>Streptomycetaceae</taxon>
        <taxon>Actinacidiphila</taxon>
    </lineage>
</organism>
<sequence>MGPPGVRVPTKENTINATRKGIAAVGCAAFIATTATACGTAGDLSAGAKVQRALDRLGEQKAVTVSVGFDGGEQQLWSALKGSDGFTRADAKMLAGLDVSLSVSAAGPLKDIKDVKAEGASVALRVSLGRDGDLLEIRSLSGKEAYLRVDVQQFLSLADDLGSAQSKGDLKGFRKFLDAADELPSSYKSVKDALGGKWISVDPAAFQEFSRSMAAAGPAGSPLPDTPQLDAGTQERITKALRRALERNARFADAGGKDGADIVKVTVPAGKTADALADALEPLADQLPEGVAPSDLKDVPDKDVTVDVAVKDGTLSGISLDLDQFDSGDEIHGALPLTVGFAPDAAPVAAPAGATPLNPQDVMGAMMQFMMGGMDE</sequence>
<name>A0A239K9U5_9ACTN</name>
<dbReference type="AlphaFoldDB" id="A0A239K9U5"/>